<dbReference type="Pfam" id="PF19534">
    <property type="entry name" value="DUF6059"/>
    <property type="match status" value="1"/>
</dbReference>
<name>A0A1E7MYT2_KITAU</name>
<comment type="caution">
    <text evidence="2">The sequence shown here is derived from an EMBL/GenBank/DDBJ whole genome shotgun (WGS) entry which is preliminary data.</text>
</comment>
<evidence type="ECO:0000313" key="3">
    <source>
        <dbReference type="Proteomes" id="UP000037395"/>
    </source>
</evidence>
<feature type="region of interest" description="Disordered" evidence="1">
    <location>
        <begin position="13"/>
        <end position="74"/>
    </location>
</feature>
<dbReference type="AlphaFoldDB" id="A0A1E7MYT2"/>
<proteinExistence type="predicted"/>
<dbReference type="InterPro" id="IPR045701">
    <property type="entry name" value="DUF6059"/>
</dbReference>
<reference evidence="2" key="1">
    <citation type="submission" date="2016-08" db="EMBL/GenBank/DDBJ databases">
        <title>Sequencing, Assembly and Comparative Genomics of S. aureofaciens ATCC 10762.</title>
        <authorList>
            <person name="Gradnigo J.S."/>
            <person name="Johnson N."/>
            <person name="Somerville G.A."/>
        </authorList>
    </citation>
    <scope>NUCLEOTIDE SEQUENCE [LARGE SCALE GENOMIC DNA]</scope>
    <source>
        <strain evidence="2">ATCC 10762</strain>
    </source>
</reference>
<dbReference type="Proteomes" id="UP000037395">
    <property type="component" value="Unassembled WGS sequence"/>
</dbReference>
<protein>
    <submittedName>
        <fullName evidence="2">Uncharacterized protein</fullName>
    </submittedName>
</protein>
<accession>A0A1E7MYT2</accession>
<keyword evidence="3" id="KW-1185">Reference proteome</keyword>
<dbReference type="EMBL" id="JPRF03000065">
    <property type="protein sequence ID" value="OEV33610.1"/>
    <property type="molecule type" value="Genomic_DNA"/>
</dbReference>
<dbReference type="KEGG" id="kau:B6264_18475"/>
<evidence type="ECO:0000313" key="2">
    <source>
        <dbReference type="EMBL" id="OEV33610.1"/>
    </source>
</evidence>
<gene>
    <name evidence="2" type="ORF">HS99_0013255</name>
</gene>
<evidence type="ECO:0000256" key="1">
    <source>
        <dbReference type="SAM" id="MobiDB-lite"/>
    </source>
</evidence>
<organism evidence="2 3">
    <name type="scientific">Kitasatospora aureofaciens</name>
    <name type="common">Streptomyces aureofaciens</name>
    <dbReference type="NCBI Taxonomy" id="1894"/>
    <lineage>
        <taxon>Bacteria</taxon>
        <taxon>Bacillati</taxon>
        <taxon>Actinomycetota</taxon>
        <taxon>Actinomycetes</taxon>
        <taxon>Kitasatosporales</taxon>
        <taxon>Streptomycetaceae</taxon>
        <taxon>Kitasatospora</taxon>
    </lineage>
</organism>
<sequence length="74" mass="7817">MLLRGLAALGQMAGYVAPPPQPGPVRRPGEPGGPAGGGPPSGHPERLRPDVPLSPVERRLSRRLRRVSGWTEPP</sequence>
<feature type="compositionally biased region" description="Gly residues" evidence="1">
    <location>
        <begin position="30"/>
        <end position="40"/>
    </location>
</feature>